<dbReference type="RefSeq" id="WP_111594169.1">
    <property type="nucleotide sequence ID" value="NZ_QLMA01000007.1"/>
</dbReference>
<gene>
    <name evidence="1" type="ORF">CLV59_107360</name>
</gene>
<evidence type="ECO:0000313" key="1">
    <source>
        <dbReference type="EMBL" id="RAJ77593.1"/>
    </source>
</evidence>
<accession>A0A327VRC2</accession>
<name>A0A327VRC2_9BACT</name>
<dbReference type="EMBL" id="QLMA01000007">
    <property type="protein sequence ID" value="RAJ77593.1"/>
    <property type="molecule type" value="Genomic_DNA"/>
</dbReference>
<sequence>MYINNLVISKERKFFLEDGENKIDYSKFAAFIANSDECRWAEDTEKGREILQQIDEFSAAIRAQILDDHQKKKAYAFMEGETGEYEMSIRYCNDRSQIAVEMERQRPAVLRHLLKLWKLAD</sequence>
<proteinExistence type="predicted"/>
<dbReference type="AlphaFoldDB" id="A0A327VRC2"/>
<organism evidence="1 2">
    <name type="scientific">Chitinophaga dinghuensis</name>
    <dbReference type="NCBI Taxonomy" id="1539050"/>
    <lineage>
        <taxon>Bacteria</taxon>
        <taxon>Pseudomonadati</taxon>
        <taxon>Bacteroidota</taxon>
        <taxon>Chitinophagia</taxon>
        <taxon>Chitinophagales</taxon>
        <taxon>Chitinophagaceae</taxon>
        <taxon>Chitinophaga</taxon>
    </lineage>
</organism>
<evidence type="ECO:0000313" key="2">
    <source>
        <dbReference type="Proteomes" id="UP000249819"/>
    </source>
</evidence>
<dbReference type="Proteomes" id="UP000249819">
    <property type="component" value="Unassembled WGS sequence"/>
</dbReference>
<comment type="caution">
    <text evidence="1">The sequence shown here is derived from an EMBL/GenBank/DDBJ whole genome shotgun (WGS) entry which is preliminary data.</text>
</comment>
<protein>
    <submittedName>
        <fullName evidence="1">Uncharacterized protein</fullName>
    </submittedName>
</protein>
<keyword evidence="2" id="KW-1185">Reference proteome</keyword>
<reference evidence="1 2" key="1">
    <citation type="submission" date="2018-06" db="EMBL/GenBank/DDBJ databases">
        <title>Genomic Encyclopedia of Archaeal and Bacterial Type Strains, Phase II (KMG-II): from individual species to whole genera.</title>
        <authorList>
            <person name="Goeker M."/>
        </authorList>
    </citation>
    <scope>NUCLEOTIDE SEQUENCE [LARGE SCALE GENOMIC DNA]</scope>
    <source>
        <strain evidence="1 2">DSM 29821</strain>
    </source>
</reference>